<feature type="domain" description="Alcohol dehydrogenase iron-type/glycerol dehydrogenase GldA" evidence="4">
    <location>
        <begin position="29"/>
        <end position="193"/>
    </location>
</feature>
<dbReference type="FunFam" id="1.20.1090.10:FF:000001">
    <property type="entry name" value="Aldehyde-alcohol dehydrogenase"/>
    <property type="match status" value="1"/>
</dbReference>
<keyword evidence="7" id="KW-1185">Reference proteome</keyword>
<dbReference type="PANTHER" id="PTHR11496">
    <property type="entry name" value="ALCOHOL DEHYDROGENASE"/>
    <property type="match status" value="1"/>
</dbReference>
<evidence type="ECO:0000313" key="6">
    <source>
        <dbReference type="EMBL" id="QQD17849.1"/>
    </source>
</evidence>
<proteinExistence type="inferred from homology"/>
<dbReference type="InterPro" id="IPR001670">
    <property type="entry name" value="ADH_Fe/GldA"/>
</dbReference>
<keyword evidence="3" id="KW-0560">Oxidoreductase</keyword>
<dbReference type="Pfam" id="PF25137">
    <property type="entry name" value="ADH_Fe_C"/>
    <property type="match status" value="1"/>
</dbReference>
<dbReference type="GO" id="GO:0004022">
    <property type="term" value="F:alcohol dehydrogenase (NAD+) activity"/>
    <property type="evidence" value="ECO:0007669"/>
    <property type="project" value="TreeGrafter"/>
</dbReference>
<dbReference type="EMBL" id="CP066167">
    <property type="protein sequence ID" value="QQD17849.1"/>
    <property type="molecule type" value="Genomic_DNA"/>
</dbReference>
<feature type="domain" description="Fe-containing alcohol dehydrogenase-like C-terminal" evidence="5">
    <location>
        <begin position="204"/>
        <end position="394"/>
    </location>
</feature>
<dbReference type="AlphaFoldDB" id="A0A7T4R035"/>
<dbReference type="CDD" id="cd08189">
    <property type="entry name" value="Fe-ADH-like"/>
    <property type="match status" value="1"/>
</dbReference>
<dbReference type="SUPFAM" id="SSF56796">
    <property type="entry name" value="Dehydroquinate synthase-like"/>
    <property type="match status" value="1"/>
</dbReference>
<dbReference type="Gene3D" id="3.40.50.1970">
    <property type="match status" value="1"/>
</dbReference>
<reference evidence="6 7" key="1">
    <citation type="submission" date="2020-12" db="EMBL/GenBank/DDBJ databases">
        <authorList>
            <person name="Shan Y."/>
        </authorList>
    </citation>
    <scope>NUCLEOTIDE SEQUENCE [LARGE SCALE GENOMIC DNA]</scope>
    <source>
        <strain evidence="7">csc3.9</strain>
    </source>
</reference>
<dbReference type="RefSeq" id="WP_198569348.1">
    <property type="nucleotide sequence ID" value="NZ_CP066167.1"/>
</dbReference>
<dbReference type="GO" id="GO:0046872">
    <property type="term" value="F:metal ion binding"/>
    <property type="evidence" value="ECO:0007669"/>
    <property type="project" value="InterPro"/>
</dbReference>
<evidence type="ECO:0000259" key="5">
    <source>
        <dbReference type="Pfam" id="PF25137"/>
    </source>
</evidence>
<comment type="cofactor">
    <cofactor evidence="1">
        <name>Fe cation</name>
        <dbReference type="ChEBI" id="CHEBI:24875"/>
    </cofactor>
</comment>
<dbReference type="PANTHER" id="PTHR11496:SF102">
    <property type="entry name" value="ALCOHOL DEHYDROGENASE 4"/>
    <property type="match status" value="1"/>
</dbReference>
<evidence type="ECO:0000256" key="2">
    <source>
        <dbReference type="ARBA" id="ARBA00007358"/>
    </source>
</evidence>
<evidence type="ECO:0000313" key="7">
    <source>
        <dbReference type="Proteomes" id="UP000596063"/>
    </source>
</evidence>
<dbReference type="Gene3D" id="1.20.1090.10">
    <property type="entry name" value="Dehydroquinate synthase-like - alpha domain"/>
    <property type="match status" value="1"/>
</dbReference>
<evidence type="ECO:0000256" key="1">
    <source>
        <dbReference type="ARBA" id="ARBA00001962"/>
    </source>
</evidence>
<dbReference type="InterPro" id="IPR056798">
    <property type="entry name" value="ADH_Fe_C"/>
</dbReference>
<dbReference type="Proteomes" id="UP000596063">
    <property type="component" value="Chromosome"/>
</dbReference>
<evidence type="ECO:0000259" key="4">
    <source>
        <dbReference type="Pfam" id="PF00465"/>
    </source>
</evidence>
<protein>
    <submittedName>
        <fullName evidence="6">Iron-containing alcohol dehydrogenase</fullName>
    </submittedName>
</protein>
<accession>A0A7T4R035</accession>
<dbReference type="InterPro" id="IPR039697">
    <property type="entry name" value="Alcohol_dehydrogenase_Fe"/>
</dbReference>
<evidence type="ECO:0000256" key="3">
    <source>
        <dbReference type="ARBA" id="ARBA00023002"/>
    </source>
</evidence>
<organism evidence="6 7">
    <name type="scientific">Spongiibacter nanhainus</name>
    <dbReference type="NCBI Taxonomy" id="2794344"/>
    <lineage>
        <taxon>Bacteria</taxon>
        <taxon>Pseudomonadati</taxon>
        <taxon>Pseudomonadota</taxon>
        <taxon>Gammaproteobacteria</taxon>
        <taxon>Cellvibrionales</taxon>
        <taxon>Spongiibacteraceae</taxon>
        <taxon>Spongiibacter</taxon>
    </lineage>
</organism>
<dbReference type="FunFam" id="3.40.50.1970:FF:000003">
    <property type="entry name" value="Alcohol dehydrogenase, iron-containing"/>
    <property type="match status" value="1"/>
</dbReference>
<sequence>MLKTAIHKIYLTLMATVVRFMPPDVFTLFAGESSSKQLARHIANHGSRRLLIVSDKPLVDLGLITPIVEECKGLGIECQVFDGVLPDPTFNIVDDGLEVFKSHNADAVLAIGGGSSIDTGKTIASAATNGFEPRKLAGYFKVKIPPIPLYAIPTTSGTGSEVTKGAVIADSDTHLKAYVADPKMVPLAVALDPGLLTGMPPAITAATGMDALTHAIEAYISVWCNPRCERYALSAIKMIFAQLPTAYSEGSNIAAREQLSLAACYAGLAINDTNIGNVHALAHQLGRVYSTPHGLANAIVLPYVLETMIDACGPRLASLARELSFSDSRDDNEAAKVFISKVVELNSILNIPTGLDKLARSDFGDIAKAATKEGSLLPVPRLMNKSEFDSVLERCLLPS</sequence>
<dbReference type="KEGG" id="snan:I6N98_16135"/>
<dbReference type="Pfam" id="PF00465">
    <property type="entry name" value="Fe-ADH"/>
    <property type="match status" value="1"/>
</dbReference>
<comment type="similarity">
    <text evidence="2">Belongs to the iron-containing alcohol dehydrogenase family.</text>
</comment>
<name>A0A7T4R035_9GAMM</name>
<gene>
    <name evidence="6" type="ORF">I6N98_16135</name>
</gene>